<dbReference type="InterPro" id="IPR016130">
    <property type="entry name" value="Tyr_Pase_AS"/>
</dbReference>
<dbReference type="InterPro" id="IPR000387">
    <property type="entry name" value="Tyr_Pase_dom"/>
</dbReference>
<dbReference type="PROSITE" id="PS50056">
    <property type="entry name" value="TYR_PHOSPHATASE_2"/>
    <property type="match status" value="1"/>
</dbReference>
<name>A0A1J5R0S9_9ZZZZ</name>
<feature type="domain" description="Tyrosine specific protein phosphatases" evidence="1">
    <location>
        <begin position="210"/>
        <end position="240"/>
    </location>
</feature>
<dbReference type="SUPFAM" id="SSF52799">
    <property type="entry name" value="(Phosphotyrosine protein) phosphatases II"/>
    <property type="match status" value="1"/>
</dbReference>
<dbReference type="InterPro" id="IPR029021">
    <property type="entry name" value="Prot-tyrosine_phosphatase-like"/>
</dbReference>
<accession>A0A1J5R0S9</accession>
<dbReference type="AlphaFoldDB" id="A0A1J5R0S9"/>
<dbReference type="PROSITE" id="PS00383">
    <property type="entry name" value="TYR_PHOSPHATASE_1"/>
    <property type="match status" value="1"/>
</dbReference>
<protein>
    <submittedName>
        <fullName evidence="2">Dual specificity phosphatase, catalytic domain</fullName>
    </submittedName>
</protein>
<reference evidence="2" key="1">
    <citation type="submission" date="2016-10" db="EMBL/GenBank/DDBJ databases">
        <title>Sequence of Gallionella enrichment culture.</title>
        <authorList>
            <person name="Poehlein A."/>
            <person name="Muehling M."/>
            <person name="Daniel R."/>
        </authorList>
    </citation>
    <scope>NUCLEOTIDE SEQUENCE</scope>
</reference>
<proteinExistence type="predicted"/>
<organism evidence="2">
    <name type="scientific">mine drainage metagenome</name>
    <dbReference type="NCBI Taxonomy" id="410659"/>
    <lineage>
        <taxon>unclassified sequences</taxon>
        <taxon>metagenomes</taxon>
        <taxon>ecological metagenomes</taxon>
    </lineage>
</organism>
<comment type="caution">
    <text evidence="2">The sequence shown here is derived from an EMBL/GenBank/DDBJ whole genome shotgun (WGS) entry which is preliminary data.</text>
</comment>
<evidence type="ECO:0000313" key="2">
    <source>
        <dbReference type="EMBL" id="OIQ89558.1"/>
    </source>
</evidence>
<evidence type="ECO:0000259" key="1">
    <source>
        <dbReference type="PROSITE" id="PS50056"/>
    </source>
</evidence>
<gene>
    <name evidence="2" type="ORF">GALL_285340</name>
</gene>
<sequence length="273" mass="30987">MHLNQIRSSFQSLFRNQDRVKENFRLMSGWSTLVYMICSDIVKTTARAGVSKDELQEYPYITKLDEENGRLVFEVETSSQALKLVLKKNIIEPMTVMSTKTCMVCAANCEHVAAGIERSLCTVCERNYQRRQYSRLDSVEFISRVAAESRKPESNIAVISITELGDDPAALKEGWHTIYRARFDDLNPVNREPFEPPHDHEDPIDDARAKSIVDFVDGIAPEVDGIVVHCRAGISRSAAVAKWIAQAYGLDFDEDYTAHNEFVYDMLIKAAER</sequence>
<dbReference type="EMBL" id="MLJW01000325">
    <property type="protein sequence ID" value="OIQ89558.1"/>
    <property type="molecule type" value="Genomic_DNA"/>
</dbReference>
<dbReference type="Gene3D" id="3.90.190.10">
    <property type="entry name" value="Protein tyrosine phosphatase superfamily"/>
    <property type="match status" value="1"/>
</dbReference>